<reference evidence="3 4" key="1">
    <citation type="submission" date="2019-06" db="EMBL/GenBank/DDBJ databases">
        <title>Description of Kitasatospora acidophila sp. nov. isolated from pine grove soil, and reclassification of Streptomyces novaecaesareae to Kitasatospora novaeceasareae comb. nov.</title>
        <authorList>
            <person name="Kim M.J."/>
        </authorList>
    </citation>
    <scope>NUCLEOTIDE SEQUENCE [LARGE SCALE GENOMIC DNA]</scope>
    <source>
        <strain evidence="3 4">MMS16-CNU292</strain>
    </source>
</reference>
<feature type="region of interest" description="Disordered" evidence="1">
    <location>
        <begin position="1"/>
        <end position="29"/>
    </location>
</feature>
<keyword evidence="3" id="KW-0032">Aminotransferase</keyword>
<sequence>MSATVPDASGGKRAAESAASGRSDAQAQSGAATARLARIRRGLIGDGDVLPGPYGPRRITYADYTASGRSLDFIEDWLRTTVLPQYANTHTESSATGLQTSRLREDARQLIHRAVGGTDDHVVLFCGSGTTAAVNKLVGLLELQSPVGLAEQHGPAHAIAEHQRPVVFVGPYEHHSNELPWRESIADVVVIKMDSNGQIDEDDLRTQLGRYADRPLRIGSFSAASNVTGILTDTDRIASLLHAHGALSFWDFATAGPYVPIRVTESAPGRIDHKDAVFLSPHKFVGGPQSPGVLIVRRSLVRNRVPTMPGGGTVAFVDPQHQYYLDDVVAREEGGTPAIVESIRAGLAFGVKEMVGTELIHTREERSWNAVLARWQNNPNIVILGATHVPRLPVVSFLIRHGDRYLHHNFVVALLNDLFGIQARGGCSCAGPYGHRLLNIDGDHSAALRDEIVTHGHEGIKPGWTRVSFPYFMSDTVRDFIIEAVDFIATDGYRLLPDYRFAPGTGLWRHEGGPVEAPLSLADFRFYTLDGPDWNANTPARHGEEALAGYLAHARRLVAKRPRGIAEGHLDLPEGFEALRHFAIAEACLQTHPDGTDARANTVRESSPLR</sequence>
<dbReference type="OrthoDB" id="9804366at2"/>
<accession>A0A540W250</accession>
<dbReference type="PANTHER" id="PTHR43686">
    <property type="entry name" value="SULFURTRANSFERASE-RELATED"/>
    <property type="match status" value="1"/>
</dbReference>
<dbReference type="Gene3D" id="3.40.640.10">
    <property type="entry name" value="Type I PLP-dependent aspartate aminotransferase-like (Major domain)"/>
    <property type="match status" value="1"/>
</dbReference>
<dbReference type="SUPFAM" id="SSF53383">
    <property type="entry name" value="PLP-dependent transferases"/>
    <property type="match status" value="1"/>
</dbReference>
<proteinExistence type="predicted"/>
<organism evidence="3 4">
    <name type="scientific">Kitasatospora acidiphila</name>
    <dbReference type="NCBI Taxonomy" id="2567942"/>
    <lineage>
        <taxon>Bacteria</taxon>
        <taxon>Bacillati</taxon>
        <taxon>Actinomycetota</taxon>
        <taxon>Actinomycetes</taxon>
        <taxon>Kitasatosporales</taxon>
        <taxon>Streptomycetaceae</taxon>
        <taxon>Kitasatospora</taxon>
    </lineage>
</organism>
<evidence type="ECO:0000256" key="1">
    <source>
        <dbReference type="SAM" id="MobiDB-lite"/>
    </source>
</evidence>
<dbReference type="GO" id="GO:0008483">
    <property type="term" value="F:transaminase activity"/>
    <property type="evidence" value="ECO:0007669"/>
    <property type="project" value="UniProtKB-KW"/>
</dbReference>
<keyword evidence="3" id="KW-0808">Transferase</keyword>
<dbReference type="PANTHER" id="PTHR43686:SF1">
    <property type="entry name" value="AMINOTRAN_5 DOMAIN-CONTAINING PROTEIN"/>
    <property type="match status" value="1"/>
</dbReference>
<name>A0A540W250_9ACTN</name>
<dbReference type="Proteomes" id="UP000319103">
    <property type="component" value="Unassembled WGS sequence"/>
</dbReference>
<dbReference type="EMBL" id="VIGB01000003">
    <property type="protein sequence ID" value="TQF03037.1"/>
    <property type="molecule type" value="Genomic_DNA"/>
</dbReference>
<dbReference type="AlphaFoldDB" id="A0A540W250"/>
<feature type="domain" description="Aminotransferase class V" evidence="2">
    <location>
        <begin position="75"/>
        <end position="437"/>
    </location>
</feature>
<dbReference type="InterPro" id="IPR015422">
    <property type="entry name" value="PyrdxlP-dep_Trfase_small"/>
</dbReference>
<comment type="caution">
    <text evidence="3">The sequence shown here is derived from an EMBL/GenBank/DDBJ whole genome shotgun (WGS) entry which is preliminary data.</text>
</comment>
<evidence type="ECO:0000313" key="4">
    <source>
        <dbReference type="Proteomes" id="UP000319103"/>
    </source>
</evidence>
<dbReference type="Gene3D" id="3.90.1150.10">
    <property type="entry name" value="Aspartate Aminotransferase, domain 1"/>
    <property type="match status" value="1"/>
</dbReference>
<dbReference type="Pfam" id="PF00266">
    <property type="entry name" value="Aminotran_5"/>
    <property type="match status" value="1"/>
</dbReference>
<protein>
    <submittedName>
        <fullName evidence="3">Aminotransferase class V-fold PLP-dependent enzyme</fullName>
    </submittedName>
</protein>
<evidence type="ECO:0000313" key="3">
    <source>
        <dbReference type="EMBL" id="TQF03037.1"/>
    </source>
</evidence>
<dbReference type="InterPro" id="IPR015421">
    <property type="entry name" value="PyrdxlP-dep_Trfase_major"/>
</dbReference>
<dbReference type="InterPro" id="IPR000192">
    <property type="entry name" value="Aminotrans_V_dom"/>
</dbReference>
<evidence type="ECO:0000259" key="2">
    <source>
        <dbReference type="Pfam" id="PF00266"/>
    </source>
</evidence>
<dbReference type="InterPro" id="IPR015424">
    <property type="entry name" value="PyrdxlP-dep_Trfase"/>
</dbReference>
<keyword evidence="4" id="KW-1185">Reference proteome</keyword>
<gene>
    <name evidence="3" type="ORF">E6W39_13195</name>
</gene>
<dbReference type="RefSeq" id="WP_141633717.1">
    <property type="nucleotide sequence ID" value="NZ_VIGB01000003.1"/>
</dbReference>